<dbReference type="EMBL" id="DF973440">
    <property type="protein sequence ID" value="GAU30937.1"/>
    <property type="molecule type" value="Genomic_DNA"/>
</dbReference>
<dbReference type="Proteomes" id="UP000242715">
    <property type="component" value="Unassembled WGS sequence"/>
</dbReference>
<name>A0A2Z6NM84_TRISU</name>
<evidence type="ECO:0000313" key="1">
    <source>
        <dbReference type="EMBL" id="GAU30937.1"/>
    </source>
</evidence>
<accession>A0A2Z6NM84</accession>
<keyword evidence="2" id="KW-1185">Reference proteome</keyword>
<dbReference type="AlphaFoldDB" id="A0A2Z6NM84"/>
<dbReference type="OrthoDB" id="696485at2759"/>
<organism evidence="1 2">
    <name type="scientific">Trifolium subterraneum</name>
    <name type="common">Subterranean clover</name>
    <dbReference type="NCBI Taxonomy" id="3900"/>
    <lineage>
        <taxon>Eukaryota</taxon>
        <taxon>Viridiplantae</taxon>
        <taxon>Streptophyta</taxon>
        <taxon>Embryophyta</taxon>
        <taxon>Tracheophyta</taxon>
        <taxon>Spermatophyta</taxon>
        <taxon>Magnoliopsida</taxon>
        <taxon>eudicotyledons</taxon>
        <taxon>Gunneridae</taxon>
        <taxon>Pentapetalae</taxon>
        <taxon>rosids</taxon>
        <taxon>fabids</taxon>
        <taxon>Fabales</taxon>
        <taxon>Fabaceae</taxon>
        <taxon>Papilionoideae</taxon>
        <taxon>50 kb inversion clade</taxon>
        <taxon>NPAAA clade</taxon>
        <taxon>Hologalegina</taxon>
        <taxon>IRL clade</taxon>
        <taxon>Trifolieae</taxon>
        <taxon>Trifolium</taxon>
    </lineage>
</organism>
<reference evidence="2" key="1">
    <citation type="journal article" date="2017" name="Front. Plant Sci.">
        <title>Climate Clever Clovers: New Paradigm to Reduce the Environmental Footprint of Ruminants by Breeding Low Methanogenic Forages Utilizing Haplotype Variation.</title>
        <authorList>
            <person name="Kaur P."/>
            <person name="Appels R."/>
            <person name="Bayer P.E."/>
            <person name="Keeble-Gagnere G."/>
            <person name="Wang J."/>
            <person name="Hirakawa H."/>
            <person name="Shirasawa K."/>
            <person name="Vercoe P."/>
            <person name="Stefanova K."/>
            <person name="Durmic Z."/>
            <person name="Nichols P."/>
            <person name="Revell C."/>
            <person name="Isobe S.N."/>
            <person name="Edwards D."/>
            <person name="Erskine W."/>
        </authorList>
    </citation>
    <scope>NUCLEOTIDE SEQUENCE [LARGE SCALE GENOMIC DNA]</scope>
    <source>
        <strain evidence="2">cv. Daliak</strain>
    </source>
</reference>
<sequence>MGLGVTVSSWWKDISLMGAFHESSSDWFSTRVRKVIGNGLSTSFRSNPWLGEVPLKDQFLRLFQVSINHDAQVGSFGRWDVSLSMFADSWFCKFESSGVYSVKSAYMSLICEFQGVTLLQDRISYRQNLLRRRVLATPESAICALCGLSGELSVHLFISCPVVSSAWFSVSYWLGWEYVSLRDLLGHFEAFVRMGVDRISKSIFSLVWHTVVWSIWKSRNDVIFSRRPFSVVDLVDRAKRSSWIWFSSKILGHPCFLYEWGVGTLPVLD</sequence>
<gene>
    <name evidence="1" type="ORF">TSUD_143850</name>
</gene>
<evidence type="ECO:0000313" key="2">
    <source>
        <dbReference type="Proteomes" id="UP000242715"/>
    </source>
</evidence>
<proteinExistence type="predicted"/>
<evidence type="ECO:0008006" key="3">
    <source>
        <dbReference type="Google" id="ProtNLM"/>
    </source>
</evidence>
<dbReference type="PANTHER" id="PTHR36617">
    <property type="entry name" value="PROTEIN, PUTATIVE-RELATED"/>
    <property type="match status" value="1"/>
</dbReference>
<protein>
    <recommendedName>
        <fullName evidence="3">Reverse transcriptase zinc-binding domain-containing protein</fullName>
    </recommendedName>
</protein>
<dbReference type="PANTHER" id="PTHR36617:SF5">
    <property type="entry name" value="OS05G0421675 PROTEIN"/>
    <property type="match status" value="1"/>
</dbReference>